<feature type="transmembrane region" description="Helical" evidence="1">
    <location>
        <begin position="119"/>
        <end position="143"/>
    </location>
</feature>
<comment type="caution">
    <text evidence="2">The sequence shown here is derived from an EMBL/GenBank/DDBJ whole genome shotgun (WGS) entry which is preliminary data.</text>
</comment>
<feature type="transmembrane region" description="Helical" evidence="1">
    <location>
        <begin position="44"/>
        <end position="68"/>
    </location>
</feature>
<keyword evidence="1" id="KW-1133">Transmembrane helix</keyword>
<reference evidence="2" key="1">
    <citation type="submission" date="2020-09" db="EMBL/GenBank/DDBJ databases">
        <title>Genomic insights into the novelty and pathogenicity of a unique biofilm-forming Enterococcus sp. bacteria (Enterococcus lacertideformus) identified in reptiles.</title>
        <authorList>
            <person name="Agius J.E."/>
            <person name="Phalen D.N."/>
            <person name="Rose K."/>
            <person name="Eden J.-S."/>
        </authorList>
    </citation>
    <scope>NUCLEOTIDE SEQUENCE</scope>
    <source>
        <strain evidence="2">PHRS 0518</strain>
    </source>
</reference>
<feature type="transmembrane region" description="Helical" evidence="1">
    <location>
        <begin position="88"/>
        <end position="107"/>
    </location>
</feature>
<evidence type="ECO:0000313" key="3">
    <source>
        <dbReference type="Proteomes" id="UP000637757"/>
    </source>
</evidence>
<evidence type="ECO:0000313" key="2">
    <source>
        <dbReference type="EMBL" id="MBF8808073.1"/>
    </source>
</evidence>
<name>A0A931AVX1_9ENTE</name>
<keyword evidence="1" id="KW-0472">Membrane</keyword>
<accession>A0A931AVX1</accession>
<gene>
    <name evidence="2" type="ORF">IC227_06775</name>
</gene>
<dbReference type="EMBL" id="JADAKE010000016">
    <property type="protein sequence ID" value="MBF8808073.1"/>
    <property type="molecule type" value="Genomic_DNA"/>
</dbReference>
<keyword evidence="1" id="KW-0812">Transmembrane</keyword>
<dbReference type="Pfam" id="PF11188">
    <property type="entry name" value="DUF2975"/>
    <property type="match status" value="1"/>
</dbReference>
<evidence type="ECO:0000256" key="1">
    <source>
        <dbReference type="SAM" id="Phobius"/>
    </source>
</evidence>
<feature type="transmembrane region" description="Helical" evidence="1">
    <location>
        <begin position="12"/>
        <end position="32"/>
    </location>
</feature>
<dbReference type="AlphaFoldDB" id="A0A931AVX1"/>
<keyword evidence="3" id="KW-1185">Reference proteome</keyword>
<dbReference type="Proteomes" id="UP000637757">
    <property type="component" value="Unassembled WGS sequence"/>
</dbReference>
<proteinExistence type="predicted"/>
<sequence length="157" mass="18066">MKIKLFFTQIIGFTFCLIPCILAILLTIQFITSDNQGIYDWQTVLFVLSLYMVLLCGFILSIFLIQLIHQFLSKETFTIKNLRIANRIRHCLFIITILVLGIFPKFYQMADSSDAPGILLFALVLLFIPLFIYILSSVLIGLLKQAIYLKTNYDLTV</sequence>
<organism evidence="2 3">
    <name type="scientific">Enterococcus lacertideformus</name>
    <dbReference type="NCBI Taxonomy" id="2771493"/>
    <lineage>
        <taxon>Bacteria</taxon>
        <taxon>Bacillati</taxon>
        <taxon>Bacillota</taxon>
        <taxon>Bacilli</taxon>
        <taxon>Lactobacillales</taxon>
        <taxon>Enterococcaceae</taxon>
        <taxon>Enterococcus</taxon>
    </lineage>
</organism>
<protein>
    <submittedName>
        <fullName evidence="2">DUF2975 domain-containing protein</fullName>
    </submittedName>
</protein>
<dbReference type="InterPro" id="IPR021354">
    <property type="entry name" value="DUF2975"/>
</dbReference>